<keyword evidence="2" id="KW-0472">Membrane</keyword>
<gene>
    <name evidence="4" type="ORF">G2W53_004993</name>
</gene>
<evidence type="ECO:0000313" key="5">
    <source>
        <dbReference type="Proteomes" id="UP000634136"/>
    </source>
</evidence>
<accession>A0A834XCJ4</accession>
<evidence type="ECO:0000313" key="4">
    <source>
        <dbReference type="EMBL" id="KAF7842695.1"/>
    </source>
</evidence>
<evidence type="ECO:0000256" key="1">
    <source>
        <dbReference type="SAM" id="MobiDB-lite"/>
    </source>
</evidence>
<feature type="compositionally biased region" description="Low complexity" evidence="1">
    <location>
        <begin position="404"/>
        <end position="413"/>
    </location>
</feature>
<reference evidence="4" key="1">
    <citation type="submission" date="2020-09" db="EMBL/GenBank/DDBJ databases">
        <title>Genome-Enabled Discovery of Anthraquinone Biosynthesis in Senna tora.</title>
        <authorList>
            <person name="Kang S.-H."/>
            <person name="Pandey R.P."/>
            <person name="Lee C.-M."/>
            <person name="Sim J.-S."/>
            <person name="Jeong J.-T."/>
            <person name="Choi B.-S."/>
            <person name="Jung M."/>
            <person name="Ginzburg D."/>
            <person name="Zhao K."/>
            <person name="Won S.Y."/>
            <person name="Oh T.-J."/>
            <person name="Yu Y."/>
            <person name="Kim N.-H."/>
            <person name="Lee O.R."/>
            <person name="Lee T.-H."/>
            <person name="Bashyal P."/>
            <person name="Kim T.-S."/>
            <person name="Lee W.-H."/>
            <person name="Kawkins C."/>
            <person name="Kim C.-K."/>
            <person name="Kim J.S."/>
            <person name="Ahn B.O."/>
            <person name="Rhee S.Y."/>
            <person name="Sohng J.K."/>
        </authorList>
    </citation>
    <scope>NUCLEOTIDE SEQUENCE</scope>
    <source>
        <tissue evidence="4">Leaf</tissue>
    </source>
</reference>
<sequence>MGKFQQQNLHNRQSLGPQNRASSRFCCRPGSVVLRRVADEFSFKCVFVLILSLSVLVSGVFWLYPRYAIKSWYDASDAVKESATVQAGFRLEKPVSQLIPYIGRLEYDIYSEIGVPDTKVAVLSMHQSVEPNMTDVTFGVLPDPLNVPINSVYLSLLRSSIVELFLQQSNLTLTTSIFGNASMFESLKVPGGVTVIPVQLGPTIQRPEILFNFTLYNSVFEILENFSEFKHELRSALRLRSDENVYVQITSQIGSTQAPPVVVQASVTSNLGGLLPQRYLELANIISGFTDKNLSLGNSPFGKVKEVKLSSYLKSMFHGNAPSSSPAPSPQPEPSISPYRAPSYSPTSPPTADQSPCFDCEVPSPAPSVVTEHPPDPCPYSGSSYPPSSSPNSYSDPPLPSPAAAPSSHSVNPMAEVSPDQAPKPEASHGSKTGLGKRRAEKLVSRKLVSFSSSSASGDFRREILLWGFSMLSIYSLFCLSL</sequence>
<dbReference type="InterPro" id="IPR055464">
    <property type="entry name" value="DUF7036"/>
</dbReference>
<name>A0A834XCJ4_9FABA</name>
<dbReference type="PANTHER" id="PTHR33826">
    <property type="entry name" value="F20B24.21"/>
    <property type="match status" value="1"/>
</dbReference>
<keyword evidence="2" id="KW-1133">Transmembrane helix</keyword>
<feature type="region of interest" description="Disordered" evidence="1">
    <location>
        <begin position="320"/>
        <end position="440"/>
    </location>
</feature>
<dbReference type="PANTHER" id="PTHR33826:SF4">
    <property type="entry name" value="F20B24.21"/>
    <property type="match status" value="1"/>
</dbReference>
<evidence type="ECO:0000256" key="2">
    <source>
        <dbReference type="SAM" id="Phobius"/>
    </source>
</evidence>
<evidence type="ECO:0000259" key="3">
    <source>
        <dbReference type="Pfam" id="PF23041"/>
    </source>
</evidence>
<dbReference type="OrthoDB" id="611787at2759"/>
<keyword evidence="2 4" id="KW-0812">Transmembrane</keyword>
<feature type="transmembrane region" description="Helical" evidence="2">
    <location>
        <begin position="45"/>
        <end position="64"/>
    </location>
</feature>
<feature type="domain" description="DUF7036" evidence="3">
    <location>
        <begin position="89"/>
        <end position="179"/>
    </location>
</feature>
<feature type="compositionally biased region" description="Pro residues" evidence="1">
    <location>
        <begin position="325"/>
        <end position="335"/>
    </location>
</feature>
<dbReference type="Proteomes" id="UP000634136">
    <property type="component" value="Unassembled WGS sequence"/>
</dbReference>
<feature type="compositionally biased region" description="Low complexity" evidence="1">
    <location>
        <begin position="336"/>
        <end position="352"/>
    </location>
</feature>
<protein>
    <submittedName>
        <fullName evidence="4">Putative transmembrane protein</fullName>
    </submittedName>
</protein>
<dbReference type="EMBL" id="JAAIUW010000002">
    <property type="protein sequence ID" value="KAF7842695.1"/>
    <property type="molecule type" value="Genomic_DNA"/>
</dbReference>
<feature type="region of interest" description="Disordered" evidence="1">
    <location>
        <begin position="1"/>
        <end position="21"/>
    </location>
</feature>
<organism evidence="4 5">
    <name type="scientific">Senna tora</name>
    <dbReference type="NCBI Taxonomy" id="362788"/>
    <lineage>
        <taxon>Eukaryota</taxon>
        <taxon>Viridiplantae</taxon>
        <taxon>Streptophyta</taxon>
        <taxon>Embryophyta</taxon>
        <taxon>Tracheophyta</taxon>
        <taxon>Spermatophyta</taxon>
        <taxon>Magnoliopsida</taxon>
        <taxon>eudicotyledons</taxon>
        <taxon>Gunneridae</taxon>
        <taxon>Pentapetalae</taxon>
        <taxon>rosids</taxon>
        <taxon>fabids</taxon>
        <taxon>Fabales</taxon>
        <taxon>Fabaceae</taxon>
        <taxon>Caesalpinioideae</taxon>
        <taxon>Cassia clade</taxon>
        <taxon>Senna</taxon>
    </lineage>
</organism>
<feature type="domain" description="DUF7036" evidence="3">
    <location>
        <begin position="212"/>
        <end position="302"/>
    </location>
</feature>
<comment type="caution">
    <text evidence="4">The sequence shown here is derived from an EMBL/GenBank/DDBJ whole genome shotgun (WGS) entry which is preliminary data.</text>
</comment>
<dbReference type="AlphaFoldDB" id="A0A834XCJ4"/>
<feature type="compositionally biased region" description="Low complexity" evidence="1">
    <location>
        <begin position="379"/>
        <end position="396"/>
    </location>
</feature>
<keyword evidence="5" id="KW-1185">Reference proteome</keyword>
<proteinExistence type="predicted"/>
<dbReference type="Pfam" id="PF23041">
    <property type="entry name" value="DUF7036"/>
    <property type="match status" value="2"/>
</dbReference>